<sequence>MSPIPHSYFNHAKENMPMLNKNKLAVQIAQRTGSSREAARTFLYTFCGVLTDALAAGEAIQLRVGGGLCSGGDPGP</sequence>
<dbReference type="Proteomes" id="UP000429958">
    <property type="component" value="Unassembled WGS sequence"/>
</dbReference>
<reference evidence="1 2" key="1">
    <citation type="submission" date="2019-08" db="EMBL/GenBank/DDBJ databases">
        <title>In-depth cultivation of the pig gut microbiome towards novel bacterial diversity and tailored functional studies.</title>
        <authorList>
            <person name="Wylensek D."/>
            <person name="Hitch T.C.A."/>
            <person name="Clavel T."/>
        </authorList>
    </citation>
    <scope>NUCLEOTIDE SEQUENCE [LARGE SCALE GENOMIC DNA]</scope>
    <source>
        <strain evidence="1 2">WCA-389-WT-23D1</strain>
    </source>
</reference>
<dbReference type="GO" id="GO:0030527">
    <property type="term" value="F:structural constituent of chromatin"/>
    <property type="evidence" value="ECO:0007669"/>
    <property type="project" value="InterPro"/>
</dbReference>
<comment type="caution">
    <text evidence="1">The sequence shown here is derived from an EMBL/GenBank/DDBJ whole genome shotgun (WGS) entry which is preliminary data.</text>
</comment>
<organism evidence="1 2">
    <name type="scientific">Clostridium porci</name>
    <dbReference type="NCBI Taxonomy" id="2605778"/>
    <lineage>
        <taxon>Bacteria</taxon>
        <taxon>Bacillati</taxon>
        <taxon>Bacillota</taxon>
        <taxon>Clostridia</taxon>
        <taxon>Eubacteriales</taxon>
        <taxon>Clostridiaceae</taxon>
        <taxon>Clostridium</taxon>
    </lineage>
</organism>
<dbReference type="Gene3D" id="4.10.520.10">
    <property type="entry name" value="IHF-like DNA-binding proteins"/>
    <property type="match status" value="1"/>
</dbReference>
<gene>
    <name evidence="1" type="ORF">FYJ39_20130</name>
</gene>
<evidence type="ECO:0000313" key="1">
    <source>
        <dbReference type="EMBL" id="MSS38736.1"/>
    </source>
</evidence>
<dbReference type="InterPro" id="IPR010992">
    <property type="entry name" value="IHF-like_DNA-bd_dom_sf"/>
</dbReference>
<name>A0A7X2NQ13_9CLOT</name>
<dbReference type="InterPro" id="IPR000119">
    <property type="entry name" value="Hist_DNA-bd"/>
</dbReference>
<protein>
    <submittedName>
        <fullName evidence="1">Uncharacterized protein</fullName>
    </submittedName>
</protein>
<dbReference type="EMBL" id="VUMD01000050">
    <property type="protein sequence ID" value="MSS38736.1"/>
    <property type="molecule type" value="Genomic_DNA"/>
</dbReference>
<dbReference type="AlphaFoldDB" id="A0A7X2NQ13"/>
<keyword evidence="2" id="KW-1185">Reference proteome</keyword>
<dbReference type="SUPFAM" id="SSF47729">
    <property type="entry name" value="IHF-like DNA-binding proteins"/>
    <property type="match status" value="1"/>
</dbReference>
<dbReference type="GO" id="GO:0003677">
    <property type="term" value="F:DNA binding"/>
    <property type="evidence" value="ECO:0007669"/>
    <property type="project" value="InterPro"/>
</dbReference>
<accession>A0A7X2NQ13</accession>
<proteinExistence type="predicted"/>
<evidence type="ECO:0000313" key="2">
    <source>
        <dbReference type="Proteomes" id="UP000429958"/>
    </source>
</evidence>
<dbReference type="Pfam" id="PF00216">
    <property type="entry name" value="Bac_DNA_binding"/>
    <property type="match status" value="1"/>
</dbReference>